<gene>
    <name evidence="2" type="ORF">A3D78_06285</name>
</gene>
<dbReference type="AlphaFoldDB" id="A0A1F5ZXV6"/>
<dbReference type="InterPro" id="IPR008969">
    <property type="entry name" value="CarboxyPept-like_regulatory"/>
</dbReference>
<dbReference type="Proteomes" id="UP000176253">
    <property type="component" value="Unassembled WGS sequence"/>
</dbReference>
<keyword evidence="1" id="KW-0812">Transmembrane</keyword>
<dbReference type="EMBL" id="MFJM01000041">
    <property type="protein sequence ID" value="OGG17316.1"/>
    <property type="molecule type" value="Genomic_DNA"/>
</dbReference>
<protein>
    <recommendedName>
        <fullName evidence="4">Carboxypeptidase regulatory-like domain-containing protein</fullName>
    </recommendedName>
</protein>
<evidence type="ECO:0000256" key="1">
    <source>
        <dbReference type="SAM" id="Phobius"/>
    </source>
</evidence>
<dbReference type="Gene3D" id="2.60.40.1120">
    <property type="entry name" value="Carboxypeptidase-like, regulatory domain"/>
    <property type="match status" value="1"/>
</dbReference>
<comment type="caution">
    <text evidence="2">The sequence shown here is derived from an EMBL/GenBank/DDBJ whole genome shotgun (WGS) entry which is preliminary data.</text>
</comment>
<evidence type="ECO:0000313" key="3">
    <source>
        <dbReference type="Proteomes" id="UP000176253"/>
    </source>
</evidence>
<keyword evidence="1" id="KW-0472">Membrane</keyword>
<keyword evidence="1" id="KW-1133">Transmembrane helix</keyword>
<organism evidence="2 3">
    <name type="scientific">Candidatus Gottesmanbacteria bacterium RIFCSPHIGHO2_02_FULL_39_14</name>
    <dbReference type="NCBI Taxonomy" id="1798383"/>
    <lineage>
        <taxon>Bacteria</taxon>
        <taxon>Candidatus Gottesmaniibacteriota</taxon>
    </lineage>
</organism>
<name>A0A1F5ZXV6_9BACT</name>
<feature type="transmembrane region" description="Helical" evidence="1">
    <location>
        <begin position="12"/>
        <end position="29"/>
    </location>
</feature>
<proteinExistence type="predicted"/>
<accession>A0A1F5ZXV6</accession>
<evidence type="ECO:0008006" key="4">
    <source>
        <dbReference type="Google" id="ProtNLM"/>
    </source>
</evidence>
<dbReference type="Pfam" id="PF13620">
    <property type="entry name" value="CarboxypepD_reg"/>
    <property type="match status" value="1"/>
</dbReference>
<dbReference type="SUPFAM" id="SSF49464">
    <property type="entry name" value="Carboxypeptidase regulatory domain-like"/>
    <property type="match status" value="1"/>
</dbReference>
<reference evidence="2 3" key="1">
    <citation type="journal article" date="2016" name="Nat. Commun.">
        <title>Thousands of microbial genomes shed light on interconnected biogeochemical processes in an aquifer system.</title>
        <authorList>
            <person name="Anantharaman K."/>
            <person name="Brown C.T."/>
            <person name="Hug L.A."/>
            <person name="Sharon I."/>
            <person name="Castelle C.J."/>
            <person name="Probst A.J."/>
            <person name="Thomas B.C."/>
            <person name="Singh A."/>
            <person name="Wilkins M.J."/>
            <person name="Karaoz U."/>
            <person name="Brodie E.L."/>
            <person name="Williams K.H."/>
            <person name="Hubbard S.S."/>
            <person name="Banfield J.F."/>
        </authorList>
    </citation>
    <scope>NUCLEOTIDE SEQUENCE [LARGE SCALE GENOMIC DNA]</scope>
</reference>
<sequence>MKLWFIKQRLLTGILAIFIIISVVIFALLKSSKIPDGPNTTQSRLQGTVRGKVIDTSGNPVKDVSIIVTDWTVAHPNIEVFTNASGDYEWPLPDGTFKLSTYKIGYLQQEKQVSLTSGQLLSLDFIISTDPDYVEYDRSKASKITIEGQIDCLPHKDTEGIQTMECAIGLKTKEGIYYALGGEKLFENDFDITSGAPGAGEFVKVTGFLQEVKNSKYAVAGAIEVLSAEKADMQNYAGSGARTLYEGFVMINPLQLSVLKSRLEGRGCLYNYQGEITNNCIFADSKIVKLNENGLEIFPHGPGFGPVSFIITDSKIWAQKDLDGTPDKEKYKIEVREDIKNLGNIVQIMEDTWQFTKIEYPWNVIY</sequence>
<evidence type="ECO:0000313" key="2">
    <source>
        <dbReference type="EMBL" id="OGG17316.1"/>
    </source>
</evidence>